<evidence type="ECO:0000313" key="1">
    <source>
        <dbReference type="EMBL" id="KAJ7753110.1"/>
    </source>
</evidence>
<dbReference type="Proteomes" id="UP001215280">
    <property type="component" value="Unassembled WGS sequence"/>
</dbReference>
<proteinExistence type="predicted"/>
<gene>
    <name evidence="1" type="ORF">DFH07DRAFT_960339</name>
</gene>
<protein>
    <submittedName>
        <fullName evidence="1">Uncharacterized protein</fullName>
    </submittedName>
</protein>
<organism evidence="1 2">
    <name type="scientific">Mycena maculata</name>
    <dbReference type="NCBI Taxonomy" id="230809"/>
    <lineage>
        <taxon>Eukaryota</taxon>
        <taxon>Fungi</taxon>
        <taxon>Dikarya</taxon>
        <taxon>Basidiomycota</taxon>
        <taxon>Agaricomycotina</taxon>
        <taxon>Agaricomycetes</taxon>
        <taxon>Agaricomycetidae</taxon>
        <taxon>Agaricales</taxon>
        <taxon>Marasmiineae</taxon>
        <taxon>Mycenaceae</taxon>
        <taxon>Mycena</taxon>
    </lineage>
</organism>
<sequence length="87" mass="9642">MSDEDGLNLVERIGCFTNRSRLGRVAINAMSGSKIAFKSKVVSKVHVEVWCEAARTWERCWASGFFPANTESPEILAKKVLNLSPLS</sequence>
<dbReference type="EMBL" id="JARJLG010000072">
    <property type="protein sequence ID" value="KAJ7753110.1"/>
    <property type="molecule type" value="Genomic_DNA"/>
</dbReference>
<keyword evidence="2" id="KW-1185">Reference proteome</keyword>
<evidence type="ECO:0000313" key="2">
    <source>
        <dbReference type="Proteomes" id="UP001215280"/>
    </source>
</evidence>
<accession>A0AAD7NAY3</accession>
<reference evidence="1" key="1">
    <citation type="submission" date="2023-03" db="EMBL/GenBank/DDBJ databases">
        <title>Massive genome expansion in bonnet fungi (Mycena s.s.) driven by repeated elements and novel gene families across ecological guilds.</title>
        <authorList>
            <consortium name="Lawrence Berkeley National Laboratory"/>
            <person name="Harder C.B."/>
            <person name="Miyauchi S."/>
            <person name="Viragh M."/>
            <person name="Kuo A."/>
            <person name="Thoen E."/>
            <person name="Andreopoulos B."/>
            <person name="Lu D."/>
            <person name="Skrede I."/>
            <person name="Drula E."/>
            <person name="Henrissat B."/>
            <person name="Morin E."/>
            <person name="Kohler A."/>
            <person name="Barry K."/>
            <person name="LaButti K."/>
            <person name="Morin E."/>
            <person name="Salamov A."/>
            <person name="Lipzen A."/>
            <person name="Mereny Z."/>
            <person name="Hegedus B."/>
            <person name="Baldrian P."/>
            <person name="Stursova M."/>
            <person name="Weitz H."/>
            <person name="Taylor A."/>
            <person name="Grigoriev I.V."/>
            <person name="Nagy L.G."/>
            <person name="Martin F."/>
            <person name="Kauserud H."/>
        </authorList>
    </citation>
    <scope>NUCLEOTIDE SEQUENCE</scope>
    <source>
        <strain evidence="1">CBHHK188m</strain>
    </source>
</reference>
<name>A0AAD7NAY3_9AGAR</name>
<comment type="caution">
    <text evidence="1">The sequence shown here is derived from an EMBL/GenBank/DDBJ whole genome shotgun (WGS) entry which is preliminary data.</text>
</comment>
<dbReference type="AlphaFoldDB" id="A0AAD7NAY3"/>